<evidence type="ECO:0000256" key="6">
    <source>
        <dbReference type="ARBA" id="ARBA00023136"/>
    </source>
</evidence>
<comment type="caution">
    <text evidence="12">The sequence shown here is derived from an EMBL/GenBank/DDBJ whole genome shotgun (WGS) entry which is preliminary data.</text>
</comment>
<dbReference type="PANTHER" id="PTHR34933">
    <property type="entry name" value="FLAGELLAR L-RING PROTEIN"/>
    <property type="match status" value="1"/>
</dbReference>
<name>V8C6R6_9HELI</name>
<proteinExistence type="inferred from homology"/>
<dbReference type="RefSeq" id="WP_023928259.1">
    <property type="nucleotide sequence ID" value="NZ_KI669455.1"/>
</dbReference>
<organism evidence="12 13">
    <name type="scientific">Helicobacter macacae MIT 99-5501</name>
    <dbReference type="NCBI Taxonomy" id="1357400"/>
    <lineage>
        <taxon>Bacteria</taxon>
        <taxon>Pseudomonadati</taxon>
        <taxon>Campylobacterota</taxon>
        <taxon>Epsilonproteobacteria</taxon>
        <taxon>Campylobacterales</taxon>
        <taxon>Helicobacteraceae</taxon>
        <taxon>Helicobacter</taxon>
    </lineage>
</organism>
<evidence type="ECO:0000256" key="3">
    <source>
        <dbReference type="ARBA" id="ARBA00011439"/>
    </source>
</evidence>
<dbReference type="OrthoDB" id="9789227at2"/>
<protein>
    <recommendedName>
        <fullName evidence="4 10">Flagellar L-ring protein</fullName>
    </recommendedName>
    <alternativeName>
        <fullName evidence="9 10">Basal body L-ring protein</fullName>
    </alternativeName>
</protein>
<keyword evidence="7 10" id="KW-0975">Bacterial flagellum</keyword>
<feature type="region of interest" description="Disordered" evidence="11">
    <location>
        <begin position="1"/>
        <end position="23"/>
    </location>
</feature>
<evidence type="ECO:0000256" key="7">
    <source>
        <dbReference type="ARBA" id="ARBA00023143"/>
    </source>
</evidence>
<dbReference type="GO" id="GO:0003774">
    <property type="term" value="F:cytoskeletal motor activity"/>
    <property type="evidence" value="ECO:0007669"/>
    <property type="project" value="InterPro"/>
</dbReference>
<dbReference type="STRING" id="1357400.HMPREF2086_01524"/>
<gene>
    <name evidence="10" type="primary">flgH</name>
    <name evidence="12" type="ORF">HMPREF2086_01524</name>
</gene>
<evidence type="ECO:0000256" key="9">
    <source>
        <dbReference type="ARBA" id="ARBA00032876"/>
    </source>
</evidence>
<dbReference type="AlphaFoldDB" id="V8C6R6"/>
<keyword evidence="8 10" id="KW-0998">Cell outer membrane</keyword>
<dbReference type="GO" id="GO:0009279">
    <property type="term" value="C:cell outer membrane"/>
    <property type="evidence" value="ECO:0007669"/>
    <property type="project" value="UniProtKB-SubCell"/>
</dbReference>
<comment type="subunit">
    <text evidence="3 10">The basal body constitutes a major portion of the flagellar organelle and consists of four rings (L,P,S, and M) mounted on a central rod.</text>
</comment>
<evidence type="ECO:0000256" key="8">
    <source>
        <dbReference type="ARBA" id="ARBA00023237"/>
    </source>
</evidence>
<reference evidence="12 13" key="1">
    <citation type="journal article" date="2014" name="Genome Announc.">
        <title>Draft genome sequences of six enterohepatic helicobacter species isolated from humans and one from rhesus macaques.</title>
        <authorList>
            <person name="Shen Z."/>
            <person name="Sheh A."/>
            <person name="Young S.K."/>
            <person name="Abouelliel A."/>
            <person name="Ward D.V."/>
            <person name="Earl A.M."/>
            <person name="Fox J.G."/>
        </authorList>
    </citation>
    <scope>NUCLEOTIDE SEQUENCE [LARGE SCALE GENOMIC DNA]</scope>
    <source>
        <strain evidence="12 13">MIT 99-5501</strain>
    </source>
</reference>
<evidence type="ECO:0000313" key="12">
    <source>
        <dbReference type="EMBL" id="ETD22725.1"/>
    </source>
</evidence>
<dbReference type="HAMAP" id="MF_00415">
    <property type="entry name" value="FlgH"/>
    <property type="match status" value="1"/>
</dbReference>
<evidence type="ECO:0000256" key="1">
    <source>
        <dbReference type="ARBA" id="ARBA00002591"/>
    </source>
</evidence>
<dbReference type="GO" id="GO:0009427">
    <property type="term" value="C:bacterial-type flagellum basal body, distal rod, L ring"/>
    <property type="evidence" value="ECO:0007669"/>
    <property type="project" value="InterPro"/>
</dbReference>
<evidence type="ECO:0000256" key="10">
    <source>
        <dbReference type="HAMAP-Rule" id="MF_00415"/>
    </source>
</evidence>
<dbReference type="NCBIfam" id="NF001303">
    <property type="entry name" value="PRK00249.1-3"/>
    <property type="match status" value="1"/>
</dbReference>
<evidence type="ECO:0000256" key="4">
    <source>
        <dbReference type="ARBA" id="ARBA00016940"/>
    </source>
</evidence>
<dbReference type="GO" id="GO:0071973">
    <property type="term" value="P:bacterial-type flagellum-dependent cell motility"/>
    <property type="evidence" value="ECO:0007669"/>
    <property type="project" value="InterPro"/>
</dbReference>
<dbReference type="PRINTS" id="PR01008">
    <property type="entry name" value="FLGLRINGFLGH"/>
</dbReference>
<dbReference type="Pfam" id="PF02107">
    <property type="entry name" value="FlgH"/>
    <property type="match status" value="1"/>
</dbReference>
<sequence length="270" mass="29521">MRAQIKGSAKPHPKSTKPSQIHTAKSTKPQVFIAFIPAFLGLLGLCGLLSLCVAFDPQIDFNPPDYVEEMPSKEFLPAPTQAGSLFGQGERPLFADRRAMRPNDLITINIDENSTASLSSSKNYTSTSNGATNAPILNYNGTDEDIAKDTQELNNTTNYSLQKTTDNSTFNGSGAQSRNDALKFSITARILKVLENGNYFVYGHNEVLIDGEKRLVTISGVIRPYDIQRDNTISSKYISDSKISYLSVGSIGQTNHKKAGSKAVENEFPF</sequence>
<dbReference type="EMBL" id="AZJI01000007">
    <property type="protein sequence ID" value="ETD22725.1"/>
    <property type="molecule type" value="Genomic_DNA"/>
</dbReference>
<dbReference type="eggNOG" id="COG2063">
    <property type="taxonomic scope" value="Bacteria"/>
</dbReference>
<evidence type="ECO:0000256" key="2">
    <source>
        <dbReference type="ARBA" id="ARBA00006929"/>
    </source>
</evidence>
<dbReference type="HOGENOM" id="CLU_069313_1_1_7"/>
<dbReference type="PANTHER" id="PTHR34933:SF1">
    <property type="entry name" value="FLAGELLAR L-RING PROTEIN"/>
    <property type="match status" value="1"/>
</dbReference>
<evidence type="ECO:0000313" key="13">
    <source>
        <dbReference type="Proteomes" id="UP000018731"/>
    </source>
</evidence>
<comment type="subcellular location">
    <subcellularLocation>
        <location evidence="10">Cell outer membrane</location>
    </subcellularLocation>
    <subcellularLocation>
        <location evidence="10">Bacterial flagellum basal body</location>
    </subcellularLocation>
</comment>
<keyword evidence="13" id="KW-1185">Reference proteome</keyword>
<evidence type="ECO:0000256" key="5">
    <source>
        <dbReference type="ARBA" id="ARBA00022729"/>
    </source>
</evidence>
<dbReference type="PATRIC" id="fig|1357400.3.peg.2050"/>
<comment type="similarity">
    <text evidence="2 10">Belongs to the FlgH family.</text>
</comment>
<accession>V8C6R6</accession>
<keyword evidence="6 10" id="KW-0472">Membrane</keyword>
<dbReference type="InterPro" id="IPR000527">
    <property type="entry name" value="Flag_Lring"/>
</dbReference>
<evidence type="ECO:0000256" key="11">
    <source>
        <dbReference type="SAM" id="MobiDB-lite"/>
    </source>
</evidence>
<dbReference type="Proteomes" id="UP000018731">
    <property type="component" value="Unassembled WGS sequence"/>
</dbReference>
<keyword evidence="5" id="KW-0732">Signal</keyword>
<comment type="function">
    <text evidence="1 10">Assembles around the rod to form the L-ring and probably protects the motor/basal body from shearing forces during rotation.</text>
</comment>